<organism evidence="2 3">
    <name type="scientific">Paenibacillus piri</name>
    <dbReference type="NCBI Taxonomy" id="2547395"/>
    <lineage>
        <taxon>Bacteria</taxon>
        <taxon>Bacillati</taxon>
        <taxon>Bacillota</taxon>
        <taxon>Bacilli</taxon>
        <taxon>Bacillales</taxon>
        <taxon>Paenibacillaceae</taxon>
        <taxon>Paenibacillus</taxon>
    </lineage>
</organism>
<evidence type="ECO:0000313" key="2">
    <source>
        <dbReference type="EMBL" id="TDG00836.1"/>
    </source>
</evidence>
<gene>
    <name evidence="2" type="ORF">E1757_04270</name>
</gene>
<dbReference type="Pfam" id="PF18952">
    <property type="entry name" value="DUF5696"/>
    <property type="match status" value="1"/>
</dbReference>
<proteinExistence type="predicted"/>
<evidence type="ECO:0000313" key="3">
    <source>
        <dbReference type="Proteomes" id="UP000295636"/>
    </source>
</evidence>
<keyword evidence="3" id="KW-1185">Reference proteome</keyword>
<dbReference type="OrthoDB" id="9793135at2"/>
<dbReference type="AlphaFoldDB" id="A0A4R5L008"/>
<name>A0A4R5L008_9BACL</name>
<protein>
    <submittedName>
        <fullName evidence="2">Uncharacterized protein</fullName>
    </submittedName>
</protein>
<feature type="compositionally biased region" description="Low complexity" evidence="1">
    <location>
        <begin position="70"/>
        <end position="88"/>
    </location>
</feature>
<evidence type="ECO:0000256" key="1">
    <source>
        <dbReference type="SAM" id="MobiDB-lite"/>
    </source>
</evidence>
<comment type="caution">
    <text evidence="2">The sequence shown here is derived from an EMBL/GenBank/DDBJ whole genome shotgun (WGS) entry which is preliminary data.</text>
</comment>
<reference evidence="2 3" key="1">
    <citation type="submission" date="2019-03" db="EMBL/GenBank/DDBJ databases">
        <title>This is whole genome sequence of Paenibacillus sp MS74 strain.</title>
        <authorList>
            <person name="Trinh H.N."/>
        </authorList>
    </citation>
    <scope>NUCLEOTIDE SEQUENCE [LARGE SCALE GENOMIC DNA]</scope>
    <source>
        <strain evidence="2 3">MS74</strain>
    </source>
</reference>
<sequence length="789" mass="87140">MSRNRVWVTSAAVTAVALAAGLYLLRAPGDRPLYAADPPTAAAAAGAPSAAQAAGAAAGAGAAQPPPPEAATAAGTAQPQPAAAASAAPRLALPDEAGFRPAAESAALKLWVDDKTAHFKVEHKQSGQTWRSYPDPEQWPKETITGNWRNNLMSPIMAEYIDASNSKSQAKTISWLEDRGALESFQLTAGGFRATFHFTGTQFKIPVEVRMKEDSVETVIYDREIKEGKLSLLNVKLYPLFGSAAYKEQEEGYVVVPDGSGALIRFKPNLTNDKSFYRASVYGADSAFFNEKTARNPLRLPVFGMKAGSRAFVGVMVSGEEYGKLFAAPGGAFGQYYWVTPEWQYRTKYFQATGKKTQTGFFTYSKDRFTVPERVTRYYLLEPGRSDYAAMADKYRTYLIKEKGLKPLRPKSGDVPFYADIIGADIKKGLLWDKYITGTTTTEAADIVKGLLAHGIGNLTVQYAGWQDGGYSSYGGLFPVDSRLGGNEGMKRFIDYAHSERIPVYLTANYTLNSNGRDGFWPMFDGMRDLSGTVLEFENPANREMTTLVSPKFAARLADGDLKMYKELGADGVYYNEGIGQYLNSDFNSRYSASRSEALQSQRGILKQTKEALGGVNVENANLYALDQVDHIHRLADTYSYDIFVDEPIPFAQIVLHGLVTYTSEWSNLREQYRNEFLRSIEYGAYPAYVFTSASSGSMKGAYSIWYYSMDYRDWLEKAAEEYKRFNEALGAVQDKFITGHRALAPNVMETAYEGGQTVIVNYNEQDYSDGRVRVPAQDFIVVKGGLKP</sequence>
<feature type="region of interest" description="Disordered" evidence="1">
    <location>
        <begin position="57"/>
        <end position="88"/>
    </location>
</feature>
<accession>A0A4R5L008</accession>
<dbReference type="EMBL" id="SMRT01000001">
    <property type="protein sequence ID" value="TDG00836.1"/>
    <property type="molecule type" value="Genomic_DNA"/>
</dbReference>
<dbReference type="Proteomes" id="UP000295636">
    <property type="component" value="Unassembled WGS sequence"/>
</dbReference>
<dbReference type="RefSeq" id="WP_133225546.1">
    <property type="nucleotide sequence ID" value="NZ_SMRT01000001.1"/>
</dbReference>
<dbReference type="InterPro" id="IPR043751">
    <property type="entry name" value="DUF5696"/>
</dbReference>